<evidence type="ECO:0000313" key="2">
    <source>
        <dbReference type="Proteomes" id="UP000593765"/>
    </source>
</evidence>
<accession>A0A7M2X353</accession>
<gene>
    <name evidence="1" type="ORF">IPV69_12415</name>
</gene>
<sequence length="60" mass="7005">MNILDDLFHGCALEAWLEIAEATGQWPPDSESVRRRAYELYEAALRERHEENPVDKHVEP</sequence>
<dbReference type="AlphaFoldDB" id="A0A7M2X353"/>
<dbReference type="RefSeq" id="WP_206295434.1">
    <property type="nucleotide sequence ID" value="NZ_CP063458.1"/>
</dbReference>
<organism evidence="1 2">
    <name type="scientific">Humisphaera borealis</name>
    <dbReference type="NCBI Taxonomy" id="2807512"/>
    <lineage>
        <taxon>Bacteria</taxon>
        <taxon>Pseudomonadati</taxon>
        <taxon>Planctomycetota</taxon>
        <taxon>Phycisphaerae</taxon>
        <taxon>Tepidisphaerales</taxon>
        <taxon>Tepidisphaeraceae</taxon>
        <taxon>Humisphaera</taxon>
    </lineage>
</organism>
<dbReference type="Proteomes" id="UP000593765">
    <property type="component" value="Chromosome"/>
</dbReference>
<protein>
    <submittedName>
        <fullName evidence="1">Uncharacterized protein</fullName>
    </submittedName>
</protein>
<proteinExistence type="predicted"/>
<dbReference type="KEGG" id="hbs:IPV69_12415"/>
<keyword evidence="2" id="KW-1185">Reference proteome</keyword>
<evidence type="ECO:0000313" key="1">
    <source>
        <dbReference type="EMBL" id="QOV92104.1"/>
    </source>
</evidence>
<reference evidence="1 2" key="1">
    <citation type="submission" date="2020-10" db="EMBL/GenBank/DDBJ databases">
        <title>Wide distribution of Phycisphaera-like planctomycetes from WD2101 soil group in peatlands and genome analysis of the first cultivated representative.</title>
        <authorList>
            <person name="Dedysh S.N."/>
            <person name="Beletsky A.V."/>
            <person name="Ivanova A."/>
            <person name="Kulichevskaya I.S."/>
            <person name="Suzina N.E."/>
            <person name="Philippov D.A."/>
            <person name="Rakitin A.L."/>
            <person name="Mardanov A.V."/>
            <person name="Ravin N.V."/>
        </authorList>
    </citation>
    <scope>NUCLEOTIDE SEQUENCE [LARGE SCALE GENOMIC DNA]</scope>
    <source>
        <strain evidence="1 2">M1803</strain>
    </source>
</reference>
<dbReference type="EMBL" id="CP063458">
    <property type="protein sequence ID" value="QOV92104.1"/>
    <property type="molecule type" value="Genomic_DNA"/>
</dbReference>
<name>A0A7M2X353_9BACT</name>